<dbReference type="GO" id="GO:0006874">
    <property type="term" value="P:intracellular calcium ion homeostasis"/>
    <property type="evidence" value="ECO:0007669"/>
    <property type="project" value="TreeGrafter"/>
</dbReference>
<name>U2FJR1_9MOLU</name>
<sequence>MLLIRYLILALLLILASVKASIYIDNLDRKSNISGALIGGLMLAAITSLPELITSISSVIILETSNPNLAFGNVFGSNMFNLLVIGVVDLIFIKRFFLDKVSKTNNKSLMFSMAMATIMLIVFQFGLPFTIHVGSFTFSLVSIFILMFYVVAMSEMAKFDDDGPEDKEDVPSISIPRILLGFSFWAAILVISSIYVTVTADQIAQIYHLDNTFAGALFLGICTSLPELTSTLNLVRLRNYNVAISNCIGSNIFNLAIISVVDIIYVGGNIFEIALIDAKGATTLLYFVLFNSVVLFLALLRRKSISYISYLIPSLIIFSSYIAYMLLSL</sequence>
<comment type="caution">
    <text evidence="7">The sequence shown here is derived from an EMBL/GenBank/DDBJ whole genome shotgun (WGS) entry which is preliminary data.</text>
</comment>
<dbReference type="InParanoid" id="U2FJR1"/>
<dbReference type="EMBL" id="AFNU02000010">
    <property type="protein sequence ID" value="ERJ11494.1"/>
    <property type="molecule type" value="Genomic_DNA"/>
</dbReference>
<feature type="transmembrane region" description="Helical" evidence="5">
    <location>
        <begin position="247"/>
        <end position="271"/>
    </location>
</feature>
<evidence type="ECO:0000256" key="3">
    <source>
        <dbReference type="ARBA" id="ARBA00022989"/>
    </source>
</evidence>
<dbReference type="InterPro" id="IPR004481">
    <property type="entry name" value="K/Na/Ca-exchanger"/>
</dbReference>
<protein>
    <submittedName>
        <fullName evidence="7">Na+-Ca+ antiporter CaCA family protein</fullName>
    </submittedName>
</protein>
<dbReference type="GO" id="GO:0005262">
    <property type="term" value="F:calcium channel activity"/>
    <property type="evidence" value="ECO:0007669"/>
    <property type="project" value="TreeGrafter"/>
</dbReference>
<dbReference type="OrthoDB" id="9794225at2"/>
<comment type="subcellular location">
    <subcellularLocation>
        <location evidence="1">Membrane</location>
        <topology evidence="1">Multi-pass membrane protein</topology>
    </subcellularLocation>
</comment>
<dbReference type="GO" id="GO:0005886">
    <property type="term" value="C:plasma membrane"/>
    <property type="evidence" value="ECO:0007669"/>
    <property type="project" value="TreeGrafter"/>
</dbReference>
<dbReference type="AlphaFoldDB" id="U2FJR1"/>
<evidence type="ECO:0000313" key="7">
    <source>
        <dbReference type="EMBL" id="ERJ11494.1"/>
    </source>
</evidence>
<evidence type="ECO:0000313" key="8">
    <source>
        <dbReference type="Proteomes" id="UP000005707"/>
    </source>
</evidence>
<feature type="domain" description="Sodium/calcium exchanger membrane region" evidence="6">
    <location>
        <begin position="179"/>
        <end position="328"/>
    </location>
</feature>
<evidence type="ECO:0000256" key="1">
    <source>
        <dbReference type="ARBA" id="ARBA00004141"/>
    </source>
</evidence>
<keyword evidence="3 5" id="KW-1133">Transmembrane helix</keyword>
<evidence type="ECO:0000256" key="5">
    <source>
        <dbReference type="SAM" id="Phobius"/>
    </source>
</evidence>
<dbReference type="InterPro" id="IPR004837">
    <property type="entry name" value="NaCa_Exmemb"/>
</dbReference>
<evidence type="ECO:0000256" key="4">
    <source>
        <dbReference type="ARBA" id="ARBA00023136"/>
    </source>
</evidence>
<feature type="transmembrane region" description="Helical" evidence="5">
    <location>
        <begin position="307"/>
        <end position="327"/>
    </location>
</feature>
<dbReference type="Gene3D" id="1.20.1420.30">
    <property type="entry name" value="NCX, central ion-binding region"/>
    <property type="match status" value="1"/>
</dbReference>
<dbReference type="Pfam" id="PF01699">
    <property type="entry name" value="Na_Ca_ex"/>
    <property type="match status" value="2"/>
</dbReference>
<dbReference type="InterPro" id="IPR044880">
    <property type="entry name" value="NCX_ion-bd_dom_sf"/>
</dbReference>
<feature type="transmembrane region" description="Helical" evidence="5">
    <location>
        <begin position="178"/>
        <end position="198"/>
    </location>
</feature>
<dbReference type="GO" id="GO:0008273">
    <property type="term" value="F:calcium, potassium:sodium antiporter activity"/>
    <property type="evidence" value="ECO:0007669"/>
    <property type="project" value="TreeGrafter"/>
</dbReference>
<accession>U2FJR1</accession>
<evidence type="ECO:0000256" key="2">
    <source>
        <dbReference type="ARBA" id="ARBA00022692"/>
    </source>
</evidence>
<dbReference type="Proteomes" id="UP000005707">
    <property type="component" value="Unassembled WGS sequence"/>
</dbReference>
<proteinExistence type="predicted"/>
<keyword evidence="4 5" id="KW-0472">Membrane</keyword>
<feature type="transmembrane region" description="Helical" evidence="5">
    <location>
        <begin position="74"/>
        <end position="97"/>
    </location>
</feature>
<feature type="domain" description="Sodium/calcium exchanger membrane region" evidence="6">
    <location>
        <begin position="7"/>
        <end position="149"/>
    </location>
</feature>
<dbReference type="PANTHER" id="PTHR10846:SF8">
    <property type="entry name" value="INNER MEMBRANE PROTEIN YRBG"/>
    <property type="match status" value="1"/>
</dbReference>
<dbReference type="PANTHER" id="PTHR10846">
    <property type="entry name" value="SODIUM/POTASSIUM/CALCIUM EXCHANGER"/>
    <property type="match status" value="1"/>
</dbReference>
<feature type="transmembrane region" description="Helical" evidence="5">
    <location>
        <begin position="133"/>
        <end position="157"/>
    </location>
</feature>
<dbReference type="eggNOG" id="COG0530">
    <property type="taxonomic scope" value="Bacteria"/>
</dbReference>
<feature type="transmembrane region" description="Helical" evidence="5">
    <location>
        <begin position="36"/>
        <end position="62"/>
    </location>
</feature>
<organism evidence="7 8">
    <name type="scientific">Haloplasma contractile SSD-17B</name>
    <dbReference type="NCBI Taxonomy" id="1033810"/>
    <lineage>
        <taxon>Bacteria</taxon>
        <taxon>Bacillati</taxon>
        <taxon>Mycoplasmatota</taxon>
        <taxon>Mollicutes</taxon>
        <taxon>Haloplasmatales</taxon>
        <taxon>Haloplasmataceae</taxon>
        <taxon>Haloplasma</taxon>
    </lineage>
</organism>
<keyword evidence="2 5" id="KW-0812">Transmembrane</keyword>
<dbReference type="RefSeq" id="WP_008827052.1">
    <property type="nucleotide sequence ID" value="NZ_AFNU02000010.1"/>
</dbReference>
<feature type="transmembrane region" description="Helical" evidence="5">
    <location>
        <begin position="283"/>
        <end position="300"/>
    </location>
</feature>
<reference evidence="7 8" key="1">
    <citation type="journal article" date="2011" name="J. Bacteriol.">
        <title>Genome sequence of Haloplasma contractile, an unusual contractile bacterium from a deep-sea anoxic brine lake.</title>
        <authorList>
            <person name="Antunes A."/>
            <person name="Alam I."/>
            <person name="El Dorry H."/>
            <person name="Siam R."/>
            <person name="Robertson A."/>
            <person name="Bajic V.B."/>
            <person name="Stingl U."/>
        </authorList>
    </citation>
    <scope>NUCLEOTIDE SEQUENCE [LARGE SCALE GENOMIC DNA]</scope>
    <source>
        <strain evidence="7 8">SSD-17B</strain>
    </source>
</reference>
<feature type="transmembrane region" description="Helical" evidence="5">
    <location>
        <begin position="6"/>
        <end position="24"/>
    </location>
</feature>
<reference evidence="7 8" key="2">
    <citation type="journal article" date="2013" name="PLoS ONE">
        <title>INDIGO - INtegrated Data Warehouse of MIcrobial GenOmes with Examples from the Red Sea Extremophiles.</title>
        <authorList>
            <person name="Alam I."/>
            <person name="Antunes A."/>
            <person name="Kamau A.A."/>
            <person name="Ba Alawi W."/>
            <person name="Kalkatawi M."/>
            <person name="Stingl U."/>
            <person name="Bajic V.B."/>
        </authorList>
    </citation>
    <scope>NUCLEOTIDE SEQUENCE [LARGE SCALE GENOMIC DNA]</scope>
    <source>
        <strain evidence="7 8">SSD-17B</strain>
    </source>
</reference>
<keyword evidence="8" id="KW-1185">Reference proteome</keyword>
<gene>
    <name evidence="7" type="ORF">HLPCO_002406</name>
</gene>
<dbReference type="STRING" id="1033810.HLPCO_002406"/>
<evidence type="ECO:0000259" key="6">
    <source>
        <dbReference type="Pfam" id="PF01699"/>
    </source>
</evidence>
<feature type="transmembrane region" description="Helical" evidence="5">
    <location>
        <begin position="109"/>
        <end position="127"/>
    </location>
</feature>